<dbReference type="Pfam" id="PF13669">
    <property type="entry name" value="Glyoxalase_4"/>
    <property type="match status" value="1"/>
</dbReference>
<proteinExistence type="predicted"/>
<protein>
    <recommendedName>
        <fullName evidence="3">VOC domain-containing protein</fullName>
    </recommendedName>
</protein>
<dbReference type="Gene3D" id="3.10.180.10">
    <property type="entry name" value="2,3-Dihydroxybiphenyl 1,2-Dioxygenase, domain 1"/>
    <property type="match status" value="1"/>
</dbReference>
<accession>A0A1S1QQF0</accession>
<comment type="caution">
    <text evidence="1">The sequence shown here is derived from an EMBL/GenBank/DDBJ whole genome shotgun (WGS) entry which is preliminary data.</text>
</comment>
<name>A0A1S1QQF0_9ACTN</name>
<dbReference type="SUPFAM" id="SSF54593">
    <property type="entry name" value="Glyoxalase/Bleomycin resistance protein/Dihydroxybiphenyl dioxygenase"/>
    <property type="match status" value="1"/>
</dbReference>
<dbReference type="AlphaFoldDB" id="A0A1S1QQF0"/>
<dbReference type="InterPro" id="IPR029068">
    <property type="entry name" value="Glyas_Bleomycin-R_OHBP_Dase"/>
</dbReference>
<reference evidence="2" key="1">
    <citation type="submission" date="2016-07" db="EMBL/GenBank/DDBJ databases">
        <title>Sequence Frankia sp. strain CcI1.17.</title>
        <authorList>
            <person name="Ghodhbane-Gtari F."/>
            <person name="Swanson E."/>
            <person name="Gueddou A."/>
            <person name="Morris K."/>
            <person name="Hezbri K."/>
            <person name="Ktari A."/>
            <person name="Nouioui I."/>
            <person name="Abebe-Akele F."/>
            <person name="Simpson S."/>
            <person name="Thomas K."/>
            <person name="Gtari M."/>
            <person name="Tisa L.S."/>
            <person name="Hurst S."/>
        </authorList>
    </citation>
    <scope>NUCLEOTIDE SEQUENCE [LARGE SCALE GENOMIC DNA]</scope>
    <source>
        <strain evidence="2">Cc1.17</strain>
    </source>
</reference>
<evidence type="ECO:0008006" key="3">
    <source>
        <dbReference type="Google" id="ProtNLM"/>
    </source>
</evidence>
<keyword evidence="2" id="KW-1185">Reference proteome</keyword>
<evidence type="ECO:0000313" key="2">
    <source>
        <dbReference type="Proteomes" id="UP000179627"/>
    </source>
</evidence>
<organism evidence="1 2">
    <name type="scientific">Parafrankia colletiae</name>
    <dbReference type="NCBI Taxonomy" id="573497"/>
    <lineage>
        <taxon>Bacteria</taxon>
        <taxon>Bacillati</taxon>
        <taxon>Actinomycetota</taxon>
        <taxon>Actinomycetes</taxon>
        <taxon>Frankiales</taxon>
        <taxon>Frankiaceae</taxon>
        <taxon>Parafrankia</taxon>
    </lineage>
</organism>
<sequence>MPSPCFLATDLFHTGLVVEHLDEAMDELGRLGGYGWLPPIEHTVPVWTPDGETPVRLRMVYSRDEPLLELIEQVPGTIWMPSPGNPIHHLGYFVDDITAASRALVDAGVPLDACGTGPIRPSGFAYHTTAAGLRIELAPRSVLRDMRALLAARQAEDEPAGEAH</sequence>
<gene>
    <name evidence="1" type="ORF">CC117_19270</name>
</gene>
<dbReference type="Proteomes" id="UP000179627">
    <property type="component" value="Unassembled WGS sequence"/>
</dbReference>
<dbReference type="EMBL" id="MBLM01000120">
    <property type="protein sequence ID" value="OHV35806.1"/>
    <property type="molecule type" value="Genomic_DNA"/>
</dbReference>
<evidence type="ECO:0000313" key="1">
    <source>
        <dbReference type="EMBL" id="OHV35806.1"/>
    </source>
</evidence>